<dbReference type="Pfam" id="PF13242">
    <property type="entry name" value="Hydrolase_like"/>
    <property type="match status" value="1"/>
</dbReference>
<dbReference type="PANTHER" id="PTHR42891:SF1">
    <property type="entry name" value="D-GLYCERO-BETA-D-MANNO-HEPTOSE-1,7-BISPHOSPHATE 7-PHOSPHATASE"/>
    <property type="match status" value="1"/>
</dbReference>
<name>A0ABQ1NP91_9MICC</name>
<feature type="domain" description="Glycosyltransferase 2-like" evidence="9">
    <location>
        <begin position="17"/>
        <end position="124"/>
    </location>
</feature>
<evidence type="ECO:0000256" key="7">
    <source>
        <dbReference type="ARBA" id="ARBA00031828"/>
    </source>
</evidence>
<dbReference type="CDD" id="cd07503">
    <property type="entry name" value="HAD_HisB-N"/>
    <property type="match status" value="1"/>
</dbReference>
<evidence type="ECO:0000256" key="8">
    <source>
        <dbReference type="SAM" id="Phobius"/>
    </source>
</evidence>
<dbReference type="NCBIfam" id="TIGR01662">
    <property type="entry name" value="HAD-SF-IIIA"/>
    <property type="match status" value="1"/>
</dbReference>
<comment type="similarity">
    <text evidence="2">Belongs to the GmhB family.</text>
</comment>
<evidence type="ECO:0000256" key="1">
    <source>
        <dbReference type="ARBA" id="ARBA00004496"/>
    </source>
</evidence>
<evidence type="ECO:0000259" key="9">
    <source>
        <dbReference type="Pfam" id="PF00535"/>
    </source>
</evidence>
<keyword evidence="6" id="KW-0119">Carbohydrate metabolism</keyword>
<keyword evidence="5" id="KW-0378">Hydrolase</keyword>
<dbReference type="Pfam" id="PF00535">
    <property type="entry name" value="Glycos_transf_2"/>
    <property type="match status" value="1"/>
</dbReference>
<protein>
    <recommendedName>
        <fullName evidence="7">D,D-heptose 1,7-bisphosphate phosphatase</fullName>
    </recommendedName>
</protein>
<comment type="subcellular location">
    <subcellularLocation>
        <location evidence="1">Cytoplasm</location>
    </subcellularLocation>
</comment>
<keyword evidence="3" id="KW-0963">Cytoplasm</keyword>
<dbReference type="PANTHER" id="PTHR42891">
    <property type="entry name" value="D-GLYCERO-BETA-D-MANNO-HEPTOSE-1,7-BISPHOSPHATE 7-PHOSPHATASE"/>
    <property type="match status" value="1"/>
</dbReference>
<dbReference type="InterPro" id="IPR029044">
    <property type="entry name" value="Nucleotide-diphossugar_trans"/>
</dbReference>
<dbReference type="InterPro" id="IPR006549">
    <property type="entry name" value="HAD-SF_hydro_IIIA"/>
</dbReference>
<dbReference type="Gene3D" id="3.90.550.10">
    <property type="entry name" value="Spore Coat Polysaccharide Biosynthesis Protein SpsA, Chain A"/>
    <property type="match status" value="1"/>
</dbReference>
<keyword evidence="8" id="KW-1133">Transmembrane helix</keyword>
<keyword evidence="8" id="KW-0812">Transmembrane</keyword>
<feature type="transmembrane region" description="Helical" evidence="8">
    <location>
        <begin position="263"/>
        <end position="286"/>
    </location>
</feature>
<dbReference type="InterPro" id="IPR004446">
    <property type="entry name" value="Heptose_bisP_phosphatase"/>
</dbReference>
<keyword evidence="4" id="KW-0479">Metal-binding</keyword>
<evidence type="ECO:0000256" key="3">
    <source>
        <dbReference type="ARBA" id="ARBA00022490"/>
    </source>
</evidence>
<keyword evidence="8" id="KW-0472">Membrane</keyword>
<organism evidence="10 11">
    <name type="scientific">Tersicoccus solisilvae</name>
    <dbReference type="NCBI Taxonomy" id="1882339"/>
    <lineage>
        <taxon>Bacteria</taxon>
        <taxon>Bacillati</taxon>
        <taxon>Actinomycetota</taxon>
        <taxon>Actinomycetes</taxon>
        <taxon>Micrococcales</taxon>
        <taxon>Micrococcaceae</taxon>
        <taxon>Tersicoccus</taxon>
    </lineage>
</organism>
<dbReference type="EMBL" id="BMJI01000001">
    <property type="protein sequence ID" value="GGC81793.1"/>
    <property type="molecule type" value="Genomic_DNA"/>
</dbReference>
<evidence type="ECO:0000256" key="6">
    <source>
        <dbReference type="ARBA" id="ARBA00023277"/>
    </source>
</evidence>
<dbReference type="InterPro" id="IPR001173">
    <property type="entry name" value="Glyco_trans_2-like"/>
</dbReference>
<keyword evidence="11" id="KW-1185">Reference proteome</keyword>
<evidence type="ECO:0000256" key="2">
    <source>
        <dbReference type="ARBA" id="ARBA00005628"/>
    </source>
</evidence>
<dbReference type="InterPro" id="IPR023214">
    <property type="entry name" value="HAD_sf"/>
</dbReference>
<accession>A0ABQ1NP91</accession>
<dbReference type="Gene3D" id="3.40.50.1000">
    <property type="entry name" value="HAD superfamily/HAD-like"/>
    <property type="match status" value="1"/>
</dbReference>
<dbReference type="InterPro" id="IPR036412">
    <property type="entry name" value="HAD-like_sf"/>
</dbReference>
<dbReference type="InterPro" id="IPR006543">
    <property type="entry name" value="Histidinol-phos"/>
</dbReference>
<sequence length="567" mass="58692">MTAPVPVTRSAAPAYAVVIPSVGRPSLQRLLDTLAAQDENTPTAVVVVDDRRGDVAALTPVFAPTASAGPVPLTVVRGYGRGPAAARNRGWRVAARTGVTWIAFLDDDVELPAGWANGLAADLASCGPGDAATQGRIHVPLPADRRPTDWERNTAALMDADWATADMAYRVAALEQVGGFDERFPRAFREDADLALRVRDAGWTLRRGQRSIVHPVRPADAWVSHRVQAGNADDALMRRLHGPDWRARAEAPAGGFRRHVATVVAAATGVLGAAIALDGLVGGAIARSVPAADPTAGQAVVRRAGLAALAAGTLAWGGLTARFLRLRMGPGPRPGDPGYRDELTRMAVTSATIPVAAVAHHVRGVVAHRRTGPWPRPVRAVLVDRDGTLVRDVPYNGDPTKVEPMPGAVEAARRVRAAGLPVGLVSNQSGIGRGLLTRDQVDAVNARVAELVGGLDTVRVCPHAPEAGCACRKPRPGLILAAAADLSVDPAECVVIGDIGADVEAAQAAGARAVLVPTDVTLPTEIDAAPAVARDLLDAVTQALGAAEATVGTRTVDTAPAGERAGV</sequence>
<dbReference type="SUPFAM" id="SSF56784">
    <property type="entry name" value="HAD-like"/>
    <property type="match status" value="1"/>
</dbReference>
<evidence type="ECO:0000313" key="10">
    <source>
        <dbReference type="EMBL" id="GGC81793.1"/>
    </source>
</evidence>
<feature type="transmembrane region" description="Helical" evidence="8">
    <location>
        <begin position="306"/>
        <end position="324"/>
    </location>
</feature>
<comment type="caution">
    <text evidence="10">The sequence shown here is derived from an EMBL/GenBank/DDBJ whole genome shotgun (WGS) entry which is preliminary data.</text>
</comment>
<dbReference type="NCBIfam" id="TIGR01656">
    <property type="entry name" value="Histidinol-ppas"/>
    <property type="match status" value="1"/>
</dbReference>
<proteinExistence type="inferred from homology"/>
<dbReference type="SUPFAM" id="SSF53448">
    <property type="entry name" value="Nucleotide-diphospho-sugar transferases"/>
    <property type="match status" value="1"/>
</dbReference>
<evidence type="ECO:0000256" key="4">
    <source>
        <dbReference type="ARBA" id="ARBA00022723"/>
    </source>
</evidence>
<evidence type="ECO:0000313" key="11">
    <source>
        <dbReference type="Proteomes" id="UP000597761"/>
    </source>
</evidence>
<dbReference type="Proteomes" id="UP000597761">
    <property type="component" value="Unassembled WGS sequence"/>
</dbReference>
<reference evidence="11" key="1">
    <citation type="journal article" date="2019" name="Int. J. Syst. Evol. Microbiol.">
        <title>The Global Catalogue of Microorganisms (GCM) 10K type strain sequencing project: providing services to taxonomists for standard genome sequencing and annotation.</title>
        <authorList>
            <consortium name="The Broad Institute Genomics Platform"/>
            <consortium name="The Broad Institute Genome Sequencing Center for Infectious Disease"/>
            <person name="Wu L."/>
            <person name="Ma J."/>
        </authorList>
    </citation>
    <scope>NUCLEOTIDE SEQUENCE [LARGE SCALE GENOMIC DNA]</scope>
    <source>
        <strain evidence="11">CGMCC 1.15480</strain>
    </source>
</reference>
<gene>
    <name evidence="10" type="ORF">GCM10011512_05690</name>
</gene>
<evidence type="ECO:0000256" key="5">
    <source>
        <dbReference type="ARBA" id="ARBA00022801"/>
    </source>
</evidence>